<evidence type="ECO:0000313" key="2">
    <source>
        <dbReference type="Proteomes" id="UP001165064"/>
    </source>
</evidence>
<keyword evidence="2" id="KW-1185">Reference proteome</keyword>
<dbReference type="EMBL" id="BSXS01000323">
    <property type="protein sequence ID" value="GME71998.1"/>
    <property type="molecule type" value="Genomic_DNA"/>
</dbReference>
<organism evidence="1 2">
    <name type="scientific">Ambrosiozyma monospora</name>
    <name type="common">Yeast</name>
    <name type="synonym">Endomycopsis monosporus</name>
    <dbReference type="NCBI Taxonomy" id="43982"/>
    <lineage>
        <taxon>Eukaryota</taxon>
        <taxon>Fungi</taxon>
        <taxon>Dikarya</taxon>
        <taxon>Ascomycota</taxon>
        <taxon>Saccharomycotina</taxon>
        <taxon>Pichiomycetes</taxon>
        <taxon>Pichiales</taxon>
        <taxon>Pichiaceae</taxon>
        <taxon>Ambrosiozyma</taxon>
    </lineage>
</organism>
<reference evidence="1" key="1">
    <citation type="submission" date="2023-04" db="EMBL/GenBank/DDBJ databases">
        <title>Ambrosiozyma monospora NBRC 10751.</title>
        <authorList>
            <person name="Ichikawa N."/>
            <person name="Sato H."/>
            <person name="Tonouchi N."/>
        </authorList>
    </citation>
    <scope>NUCLEOTIDE SEQUENCE</scope>
    <source>
        <strain evidence="1">NBRC 10751</strain>
    </source>
</reference>
<comment type="caution">
    <text evidence="1">The sequence shown here is derived from an EMBL/GenBank/DDBJ whole genome shotgun (WGS) entry which is preliminary data.</text>
</comment>
<sequence>MSSEDEFASKEEIKAVFSKLQKHHSNKQCFDCATKNPTWTSIPFGIFVCLQCSAEHRNLGVHISFVKSSVLDTKWTYKQLRHMKCGGNNTFKDFLIKNGGSAYLTKDHKGKYDTVIASNYKEKLERKVELDAKNHPDVLEWDDGTSASASEVEDSSASEDNFFAKWDNPSRTSLGSKTATPRSQTPELTSARKASPSPAVKTTRTTKTRTVTKSSNLKKSTIGGPKKNILGGSSASRSKAKLGAKKVVAADVDFDAFEKEAQKEQDTIKTLGYNPKEEAASKQTEASEPISSKREAAKLSLQSSSSAAKKDTTPAKVENVTQSFGRLGFGMTASNAPKQAPQKKYKDIEYSGDVAKRFGGQKGISSDQFYGVGSYDEEKAKEARTKLQAYSGAQSISSAQYYGGEENVDELGRPREGSTNNFGGAGGDDIEQKIFQMAEQYMGDDINALKGALETGAEKLGGYLRDVLRN</sequence>
<dbReference type="Proteomes" id="UP001165064">
    <property type="component" value="Unassembled WGS sequence"/>
</dbReference>
<protein>
    <submittedName>
        <fullName evidence="1">Unnamed protein product</fullName>
    </submittedName>
</protein>
<gene>
    <name evidence="1" type="ORF">Amon02_000080200</name>
</gene>
<evidence type="ECO:0000313" key="1">
    <source>
        <dbReference type="EMBL" id="GME71998.1"/>
    </source>
</evidence>
<proteinExistence type="predicted"/>
<name>A0ACB5STJ7_AMBMO</name>
<accession>A0ACB5STJ7</accession>